<comment type="function">
    <text evidence="11">DNA-dependent RNA polymerase catalyzes the transcription of DNA into RNA using the four ribonucleoside triphosphates as substrates.</text>
</comment>
<evidence type="ECO:0000256" key="3">
    <source>
        <dbReference type="ARBA" id="ARBA00022478"/>
    </source>
</evidence>
<dbReference type="GO" id="GO:0003899">
    <property type="term" value="F:DNA-directed RNA polymerase activity"/>
    <property type="evidence" value="ECO:0007669"/>
    <property type="project" value="UniProtKB-EC"/>
</dbReference>
<dbReference type="FunFam" id="2.40.40.20:FF:000019">
    <property type="entry name" value="DNA-directed RNA polymerase II subunit RPB1"/>
    <property type="match status" value="1"/>
</dbReference>
<evidence type="ECO:0000256" key="4">
    <source>
        <dbReference type="ARBA" id="ARBA00022679"/>
    </source>
</evidence>
<dbReference type="InterPro" id="IPR007081">
    <property type="entry name" value="RNA_pol_Rpb1_5"/>
</dbReference>
<dbReference type="InterPro" id="IPR047107">
    <property type="entry name" value="DNA-dir_RNA_pol1_lsu_C"/>
</dbReference>
<dbReference type="Gene3D" id="3.30.70.2850">
    <property type="match status" value="1"/>
</dbReference>
<evidence type="ECO:0000259" key="13">
    <source>
        <dbReference type="SMART" id="SM00663"/>
    </source>
</evidence>
<dbReference type="CDD" id="cd01435">
    <property type="entry name" value="RNAP_I_RPA1_N"/>
    <property type="match status" value="1"/>
</dbReference>
<keyword evidence="6" id="KW-0479">Metal-binding</keyword>
<dbReference type="GO" id="GO:0005736">
    <property type="term" value="C:RNA polymerase I complex"/>
    <property type="evidence" value="ECO:0007669"/>
    <property type="project" value="TreeGrafter"/>
</dbReference>
<dbReference type="InterPro" id="IPR045867">
    <property type="entry name" value="DNA-dir_RpoC_beta_prime"/>
</dbReference>
<dbReference type="Proteomes" id="UP001168821">
    <property type="component" value="Unassembled WGS sequence"/>
</dbReference>
<dbReference type="SUPFAM" id="SSF64484">
    <property type="entry name" value="beta and beta-prime subunits of DNA dependent RNA-polymerase"/>
    <property type="match status" value="1"/>
</dbReference>
<feature type="region of interest" description="Disordered" evidence="12">
    <location>
        <begin position="1200"/>
        <end position="1234"/>
    </location>
</feature>
<gene>
    <name evidence="14" type="ORF">Zmor_012367</name>
</gene>
<dbReference type="Gene3D" id="3.30.1490.180">
    <property type="entry name" value="RNA polymerase ii"/>
    <property type="match status" value="1"/>
</dbReference>
<evidence type="ECO:0000313" key="14">
    <source>
        <dbReference type="EMBL" id="KAJ3615707.1"/>
    </source>
</evidence>
<dbReference type="InterPro" id="IPR015699">
    <property type="entry name" value="DNA-dir_RNA_pol1_lsu_N"/>
</dbReference>
<dbReference type="GO" id="GO:0003677">
    <property type="term" value="F:DNA binding"/>
    <property type="evidence" value="ECO:0007669"/>
    <property type="project" value="InterPro"/>
</dbReference>
<dbReference type="SMART" id="SM00663">
    <property type="entry name" value="RPOLA_N"/>
    <property type="match status" value="1"/>
</dbReference>
<dbReference type="InterPro" id="IPR044893">
    <property type="entry name" value="RNA_pol_Rpb1_clamp_domain"/>
</dbReference>
<keyword evidence="3 11" id="KW-0240">DNA-directed RNA polymerase</keyword>
<dbReference type="InterPro" id="IPR042102">
    <property type="entry name" value="RNA_pol_Rpb1_3_sf"/>
</dbReference>
<evidence type="ECO:0000256" key="7">
    <source>
        <dbReference type="ARBA" id="ARBA00022833"/>
    </source>
</evidence>
<dbReference type="Gene3D" id="2.40.40.20">
    <property type="match status" value="1"/>
</dbReference>
<keyword evidence="9 11" id="KW-0804">Transcription</keyword>
<protein>
    <recommendedName>
        <fullName evidence="11">DNA-directed RNA polymerase subunit</fullName>
        <ecNumber evidence="11">2.7.7.6</ecNumber>
    </recommendedName>
</protein>
<evidence type="ECO:0000256" key="2">
    <source>
        <dbReference type="ARBA" id="ARBA00006460"/>
    </source>
</evidence>
<dbReference type="Pfam" id="PF04997">
    <property type="entry name" value="RNA_pol_Rpb1_1"/>
    <property type="match status" value="1"/>
</dbReference>
<keyword evidence="15" id="KW-1185">Reference proteome</keyword>
<evidence type="ECO:0000256" key="5">
    <source>
        <dbReference type="ARBA" id="ARBA00022695"/>
    </source>
</evidence>
<dbReference type="Gene3D" id="1.10.132.30">
    <property type="match status" value="1"/>
</dbReference>
<dbReference type="PANTHER" id="PTHR19376">
    <property type="entry name" value="DNA-DIRECTED RNA POLYMERASE"/>
    <property type="match status" value="1"/>
</dbReference>
<dbReference type="Pfam" id="PF05000">
    <property type="entry name" value="RNA_pol_Rpb1_4"/>
    <property type="match status" value="1"/>
</dbReference>
<dbReference type="InterPro" id="IPR000722">
    <property type="entry name" value="RNA_pol_asu"/>
</dbReference>
<accession>A0AA38HIE3</accession>
<dbReference type="Gene3D" id="1.10.357.120">
    <property type="match status" value="1"/>
</dbReference>
<dbReference type="EMBL" id="JALNTZ010003950">
    <property type="protein sequence ID" value="KAJ3615707.1"/>
    <property type="molecule type" value="Genomic_DNA"/>
</dbReference>
<dbReference type="GO" id="GO:0046872">
    <property type="term" value="F:metal ion binding"/>
    <property type="evidence" value="ECO:0007669"/>
    <property type="project" value="UniProtKB-KW"/>
</dbReference>
<evidence type="ECO:0000256" key="10">
    <source>
        <dbReference type="ARBA" id="ARBA00023242"/>
    </source>
</evidence>
<keyword evidence="7" id="KW-0862">Zinc</keyword>
<reference evidence="14" key="1">
    <citation type="journal article" date="2023" name="G3 (Bethesda)">
        <title>Whole genome assemblies of Zophobas morio and Tenebrio molitor.</title>
        <authorList>
            <person name="Kaur S."/>
            <person name="Stinson S.A."/>
            <person name="diCenzo G.C."/>
        </authorList>
    </citation>
    <scope>NUCLEOTIDE SEQUENCE</scope>
    <source>
        <strain evidence="14">QUZm001</strain>
    </source>
</reference>
<comment type="catalytic activity">
    <reaction evidence="11">
        <text>RNA(n) + a ribonucleoside 5'-triphosphate = RNA(n+1) + diphosphate</text>
        <dbReference type="Rhea" id="RHEA:21248"/>
        <dbReference type="Rhea" id="RHEA-COMP:14527"/>
        <dbReference type="Rhea" id="RHEA-COMP:17342"/>
        <dbReference type="ChEBI" id="CHEBI:33019"/>
        <dbReference type="ChEBI" id="CHEBI:61557"/>
        <dbReference type="ChEBI" id="CHEBI:140395"/>
        <dbReference type="EC" id="2.7.7.6"/>
    </reaction>
</comment>
<evidence type="ECO:0000256" key="11">
    <source>
        <dbReference type="RuleBase" id="RU004279"/>
    </source>
</evidence>
<dbReference type="InterPro" id="IPR007066">
    <property type="entry name" value="RNA_pol_Rpb1_3"/>
</dbReference>
<dbReference type="Pfam" id="PF04983">
    <property type="entry name" value="RNA_pol_Rpb1_3"/>
    <property type="match status" value="1"/>
</dbReference>
<evidence type="ECO:0000256" key="12">
    <source>
        <dbReference type="SAM" id="MobiDB-lite"/>
    </source>
</evidence>
<keyword evidence="4 11" id="KW-0808">Transferase</keyword>
<keyword evidence="10" id="KW-0539">Nucleus</keyword>
<dbReference type="InterPro" id="IPR007083">
    <property type="entry name" value="RNA_pol_Rpb1_4"/>
</dbReference>
<dbReference type="Gene3D" id="4.10.860.120">
    <property type="entry name" value="RNA polymerase II, clamp domain"/>
    <property type="match status" value="1"/>
</dbReference>
<feature type="domain" description="RNA polymerase N-terminal" evidence="13">
    <location>
        <begin position="316"/>
        <end position="626"/>
    </location>
</feature>
<keyword evidence="5 11" id="KW-0548">Nucleotidyltransferase</keyword>
<organism evidence="14 15">
    <name type="scientific">Zophobas morio</name>
    <dbReference type="NCBI Taxonomy" id="2755281"/>
    <lineage>
        <taxon>Eukaryota</taxon>
        <taxon>Metazoa</taxon>
        <taxon>Ecdysozoa</taxon>
        <taxon>Arthropoda</taxon>
        <taxon>Hexapoda</taxon>
        <taxon>Insecta</taxon>
        <taxon>Pterygota</taxon>
        <taxon>Neoptera</taxon>
        <taxon>Endopterygota</taxon>
        <taxon>Coleoptera</taxon>
        <taxon>Polyphaga</taxon>
        <taxon>Cucujiformia</taxon>
        <taxon>Tenebrionidae</taxon>
        <taxon>Zophobas</taxon>
    </lineage>
</organism>
<dbReference type="Gene3D" id="1.10.274.100">
    <property type="entry name" value="RNA polymerase Rpb1, domain 3"/>
    <property type="match status" value="1"/>
</dbReference>
<name>A0AA38HIE3_9CUCU</name>
<dbReference type="GO" id="GO:0006351">
    <property type="term" value="P:DNA-templated transcription"/>
    <property type="evidence" value="ECO:0007669"/>
    <property type="project" value="InterPro"/>
</dbReference>
<dbReference type="InterPro" id="IPR006592">
    <property type="entry name" value="RNA_pol_N"/>
</dbReference>
<comment type="subcellular location">
    <subcellularLocation>
        <location evidence="1">Nucleus</location>
    </subcellularLocation>
</comment>
<dbReference type="CDD" id="cd02735">
    <property type="entry name" value="RNAP_I_Rpa1_C"/>
    <property type="match status" value="1"/>
</dbReference>
<dbReference type="InterPro" id="IPR007080">
    <property type="entry name" value="RNA_pol_Rpb1_1"/>
</dbReference>
<dbReference type="EC" id="2.7.7.6" evidence="11"/>
<proteinExistence type="inferred from homology"/>
<dbReference type="Gene3D" id="6.10.250.2940">
    <property type="match status" value="1"/>
</dbReference>
<evidence type="ECO:0000256" key="8">
    <source>
        <dbReference type="ARBA" id="ARBA00022842"/>
    </source>
</evidence>
<comment type="caution">
    <text evidence="14">The sequence shown here is derived from an EMBL/GenBank/DDBJ whole genome shotgun (WGS) entry which is preliminary data.</text>
</comment>
<comment type="similarity">
    <text evidence="2 11">Belongs to the RNA polymerase beta' chain family.</text>
</comment>
<dbReference type="InterPro" id="IPR038120">
    <property type="entry name" value="Rpb1_funnel_sf"/>
</dbReference>
<dbReference type="FunFam" id="4.10.860.120:FF:000006">
    <property type="entry name" value="DNA-directed RNA polymerase subunit"/>
    <property type="match status" value="1"/>
</dbReference>
<evidence type="ECO:0000256" key="9">
    <source>
        <dbReference type="ARBA" id="ARBA00023163"/>
    </source>
</evidence>
<dbReference type="PANTHER" id="PTHR19376:SF11">
    <property type="entry name" value="DNA-DIRECTED RNA POLYMERASE I SUBUNIT RPA1"/>
    <property type="match status" value="1"/>
</dbReference>
<evidence type="ECO:0000313" key="15">
    <source>
        <dbReference type="Proteomes" id="UP001168821"/>
    </source>
</evidence>
<evidence type="ECO:0000256" key="6">
    <source>
        <dbReference type="ARBA" id="ARBA00022723"/>
    </source>
</evidence>
<dbReference type="Pfam" id="PF00623">
    <property type="entry name" value="RNA_pol_Rpb1_2"/>
    <property type="match status" value="1"/>
</dbReference>
<dbReference type="FunFam" id="3.30.1490.180:FF:000003">
    <property type="entry name" value="DNA-directed RNA polymerase subunit"/>
    <property type="match status" value="1"/>
</dbReference>
<keyword evidence="8" id="KW-0460">Magnesium</keyword>
<dbReference type="Pfam" id="PF04998">
    <property type="entry name" value="RNA_pol_Rpb1_5"/>
    <property type="match status" value="1"/>
</dbReference>
<feature type="compositionally biased region" description="Low complexity" evidence="12">
    <location>
        <begin position="1208"/>
        <end position="1231"/>
    </location>
</feature>
<sequence>MVLKGEADLIFHQISSVYFGIYDDQELVKLSVKEITNPIPLDDLLNPTQNGLYDPALGPFNPGDICKTCFLSYMHCPGHFGHIKLSLPVYNPVFFNTAFLLLRACCFYCYNFKASRLEVYELRSQLLLLQYGLLKEAIALPSLLDSYMDSLEEAVDENNLGKTRIHCIDSLLKRVFNENNIYKENKNKSVNTIHINAFRQKLVAEFLKNSSFSKCKNCSGINRVLKKNKSSKVYVLPLTQKDRKKMLAHKIFLLDKEAPDSAFVLNPKESILQEETTLLSAHNAKLLLEKVWDTEHPLLCKLFRKSVLRAQRRLPSMFFIETLAVSPPRFRPISRLDEKIFENPQTTSLKKIIETSNQLLKTRYEVFQVNKKRQTEGAEEGNEKVSNMQPGLLTIKFTRIRQLLEKKDGLFRKHMMGKRVNYACRSVISPDPYIGTHEIGIPMLFATDLTYPQPVTAWNINELRQLVINGPLVHPGATHLITEKNATIALGNITLEQRTALANQLLTPPEDGYFCNGSNKKVLRHIKNGDIVLVNRQPTLHKPSIMAHTVRVLPGEKTLRLHYANCNTYNADFDGDEMNVHFPQSEHARAEAYFIANTDNQYLVPTSGAPLRGLIQDHVCSGAVLTARNTFFCREQYQQLLYAALSDQESKVKLLPPVIWKPQPLWTGKLLVSTILLNVTLRDRDEYIGFTGICLNSISKTPAHVWGPNCEENEVVVRGGELLCGVLDKSQFGASSYGLVHAVQELYGGEVAGALLTSLGRLFTAYLQFRGLSCGVEDLVLTRKAEKKRTEFLKRSHYIGKEELANVSCNASVLTEERASREVLQEIYRSSEKMAALDAAMKSSLNKLTSDVISKCLPVGQRKSFPANNLSLMISTGAKGSSVNLSQISCLLGQQELEGRRVPIMKSGRSLPSFLPYDASSRSSGYVVNRFLTGLKPQEYYFHCMAGREGLVDTAVKTARSGYLQRCLIKHMEGLKVAYDLTVRDGDQSIIQFIYGEDGIDVLKTSYLNNFDFIKMNESSMLAKLNFVQMQRAVDTTKAIKYWKKLRKSKRSGNQLPPVLSVYSPSLFLGSVSEKFAIDMRTFISRDKECKTKKEAVSRLRWLSYAKYRQCLVEPGESVGLLSAQSLGEPSTQMTLNTFHFAGFGAMNVTLGIPRLCEILMTASRNIKTPMMRVPIRSGPRCKELAANIKHRLNKITLSQVLHESDGDSSSSDQEEGSTLSIDNDSDSSAISDDDDKAVQFAPSTQDLPESLNYDSSLRSKRIARLHALSSHISEYDYDEDGNWAELTLNYPVSTRKLLLTSLIESMADSVVIRSTSGINRCVVSETSVDNVDQLLLQTEGVNIPEMWKYYNILEMNKIICNDIHQILEVYGVEAARITIVREISEVFKVYGIIVNVRHLSVIADLVTFEGGYKPFNRMGLQANTSPFLRMSFESTMSVLRETALYIIHLLLYYFFTYISRTGDCDAILTPSSSLVVGKPVECGTGAFELVQAFC</sequence>
<evidence type="ECO:0000256" key="1">
    <source>
        <dbReference type="ARBA" id="ARBA00004123"/>
    </source>
</evidence>